<dbReference type="EMBL" id="CAJJDN010000073">
    <property type="protein sequence ID" value="CAD8100326.1"/>
    <property type="molecule type" value="Genomic_DNA"/>
</dbReference>
<dbReference type="Proteomes" id="UP000692954">
    <property type="component" value="Unassembled WGS sequence"/>
</dbReference>
<comment type="caution">
    <text evidence="1">The sequence shown here is derived from an EMBL/GenBank/DDBJ whole genome shotgun (WGS) entry which is preliminary data.</text>
</comment>
<dbReference type="AlphaFoldDB" id="A0A8S1PB15"/>
<protein>
    <submittedName>
        <fullName evidence="1">Uncharacterized protein</fullName>
    </submittedName>
</protein>
<proteinExistence type="predicted"/>
<name>A0A8S1PB15_9CILI</name>
<evidence type="ECO:0000313" key="1">
    <source>
        <dbReference type="EMBL" id="CAD8100326.1"/>
    </source>
</evidence>
<organism evidence="1 2">
    <name type="scientific">Paramecium sonneborni</name>
    <dbReference type="NCBI Taxonomy" id="65129"/>
    <lineage>
        <taxon>Eukaryota</taxon>
        <taxon>Sar</taxon>
        <taxon>Alveolata</taxon>
        <taxon>Ciliophora</taxon>
        <taxon>Intramacronucleata</taxon>
        <taxon>Oligohymenophorea</taxon>
        <taxon>Peniculida</taxon>
        <taxon>Parameciidae</taxon>
        <taxon>Paramecium</taxon>
    </lineage>
</organism>
<sequence>MYYYNQRIPVPLQRIEFKHILSGLKKQSQSQDELNQQPLATRKKNIKKPEVKFIQDLQRNEKMDQQALQTSDTMWDDRILQKLEKLKKQPKEFFEKVPKDPITLMNSSKINKFFEIRILAQTKEDAQKVSRESQRQLNQIQEVAVKELLNKYPHQFNFTTSADARKKKEVQDTKDKYMKLFFVRNCSTSMSKCKGNNKYLHNSDDSQKYMENVEQIQDKKKNKSNLSFCTWSKLQELECPGYCTFIKQLAVKNKLQHSCSQQKIDSYNLINEQ</sequence>
<evidence type="ECO:0000313" key="2">
    <source>
        <dbReference type="Proteomes" id="UP000692954"/>
    </source>
</evidence>
<dbReference type="OrthoDB" id="290235at2759"/>
<accession>A0A8S1PB15</accession>
<reference evidence="1" key="1">
    <citation type="submission" date="2021-01" db="EMBL/GenBank/DDBJ databases">
        <authorList>
            <consortium name="Genoscope - CEA"/>
            <person name="William W."/>
        </authorList>
    </citation>
    <scope>NUCLEOTIDE SEQUENCE</scope>
</reference>
<keyword evidence="2" id="KW-1185">Reference proteome</keyword>
<gene>
    <name evidence="1" type="ORF">PSON_ATCC_30995.1.T0730190</name>
</gene>